<dbReference type="InterPro" id="IPR005301">
    <property type="entry name" value="MOB_kinase_act_fam"/>
</dbReference>
<dbReference type="Gene3D" id="1.20.140.30">
    <property type="entry name" value="MOB kinase activator"/>
    <property type="match status" value="1"/>
</dbReference>
<comment type="caution">
    <text evidence="1">The sequence shown here is derived from an EMBL/GenBank/DDBJ whole genome shotgun (WGS) entry which is preliminary data.</text>
</comment>
<sequence>MQLVVEAGLPDPQPYPASYYDERKVLKLNKVVGTTSDVRVMQMGIRDYLDSITRACPDQLDLFFELRTLGSAINMKILRYENMRLILQEMSHLLFYLADSCDSKTCPTMLATAEWKFLCTVHSSDPQDCCAISYCSHLLDSGEPSFVKNCSADFLSPGNKQMVQEAQKTYSFLERRSYRILAHAYFHHKDVFVDFEKKRFLYRRFLKYLHQWAPKQPSQLVPFIESDEF</sequence>
<dbReference type="Pfam" id="PF03637">
    <property type="entry name" value="Mob1_phocein"/>
    <property type="match status" value="1"/>
</dbReference>
<dbReference type="Proteomes" id="UP000070089">
    <property type="component" value="Unassembled WGS sequence"/>
</dbReference>
<reference evidence="1 2" key="1">
    <citation type="journal article" date="2015" name="Mol. Biochem. Parasitol.">
        <title>Identification of polymorphic genes for use in assemblage B genotyping assays through comparative genomics of multiple assemblage B Giardia duodenalis isolates.</title>
        <authorList>
            <person name="Wielinga C."/>
            <person name="Thompson R.C."/>
            <person name="Monis P."/>
            <person name="Ryan U."/>
        </authorList>
    </citation>
    <scope>NUCLEOTIDE SEQUENCE [LARGE SCALE GENOMIC DNA]</scope>
    <source>
        <strain evidence="1 2">BAH15c1</strain>
    </source>
</reference>
<dbReference type="EMBL" id="JXTI01000225">
    <property type="protein sequence ID" value="KWX11259.1"/>
    <property type="molecule type" value="Genomic_DNA"/>
</dbReference>
<name>A0A132NMG0_GIAIN</name>
<dbReference type="InterPro" id="IPR036703">
    <property type="entry name" value="MOB_kinase_act_sf"/>
</dbReference>
<organism evidence="1 2">
    <name type="scientific">Giardia duodenalis assemblage B</name>
    <dbReference type="NCBI Taxonomy" id="1394984"/>
    <lineage>
        <taxon>Eukaryota</taxon>
        <taxon>Metamonada</taxon>
        <taxon>Diplomonadida</taxon>
        <taxon>Hexamitidae</taxon>
        <taxon>Giardiinae</taxon>
        <taxon>Giardia</taxon>
    </lineage>
</organism>
<evidence type="ECO:0000313" key="2">
    <source>
        <dbReference type="Proteomes" id="UP000070089"/>
    </source>
</evidence>
<evidence type="ECO:0000313" key="1">
    <source>
        <dbReference type="EMBL" id="KWX11259.1"/>
    </source>
</evidence>
<dbReference type="AlphaFoldDB" id="A0A132NMG0"/>
<accession>A0A132NMG0</accession>
<dbReference type="OrthoDB" id="10262609at2759"/>
<protein>
    <submittedName>
        <fullName evidence="1">Preimplantation protein 3/ Mob1/phocein</fullName>
    </submittedName>
</protein>
<dbReference type="SMART" id="SM01388">
    <property type="entry name" value="Mob1_phocein"/>
    <property type="match status" value="1"/>
</dbReference>
<dbReference type="PANTHER" id="PTHR22599">
    <property type="entry name" value="MPS ONE BINDER KINASE ACTIVATOR-LIKE MOB"/>
    <property type="match status" value="1"/>
</dbReference>
<gene>
    <name evidence="1" type="ORF">QR46_4782</name>
</gene>
<proteinExistence type="predicted"/>
<dbReference type="VEuPathDB" id="GiardiaDB:QR46_4782"/>
<dbReference type="SUPFAM" id="SSF101152">
    <property type="entry name" value="Mob1/phocein"/>
    <property type="match status" value="1"/>
</dbReference>